<evidence type="ECO:0000256" key="2">
    <source>
        <dbReference type="ARBA" id="ARBA00022741"/>
    </source>
</evidence>
<dbReference type="OrthoDB" id="9802326at2"/>
<dbReference type="Proteomes" id="UP000002587">
    <property type="component" value="Chromosome"/>
</dbReference>
<dbReference type="InterPro" id="IPR004525">
    <property type="entry name" value="EpmA"/>
</dbReference>
<evidence type="ECO:0000313" key="6">
    <source>
        <dbReference type="Proteomes" id="UP000002587"/>
    </source>
</evidence>
<keyword evidence="2" id="KW-0547">Nucleotide-binding</keyword>
<name>A1AVI5_RUTMC</name>
<keyword evidence="5" id="KW-0030">Aminoacyl-tRNA synthetase</keyword>
<dbReference type="GO" id="GO:0000049">
    <property type="term" value="F:tRNA binding"/>
    <property type="evidence" value="ECO:0007669"/>
    <property type="project" value="TreeGrafter"/>
</dbReference>
<dbReference type="GO" id="GO:0006430">
    <property type="term" value="P:lysyl-tRNA aminoacylation"/>
    <property type="evidence" value="ECO:0007669"/>
    <property type="project" value="InterPro"/>
</dbReference>
<keyword evidence="3" id="KW-0067">ATP-binding</keyword>
<evidence type="ECO:0000313" key="5">
    <source>
        <dbReference type="EMBL" id="ABL01942.1"/>
    </source>
</evidence>
<reference evidence="5 6" key="1">
    <citation type="journal article" date="2007" name="Science">
        <title>The Calyptogena magnifica chemoautotrophic symbiont genome.</title>
        <authorList>
            <person name="Newton I.L.G."/>
            <person name="Woyke T."/>
            <person name="Auchtung T.A."/>
            <person name="Dilly G.F."/>
            <person name="Dutton R.J."/>
            <person name="Fisher M.C."/>
            <person name="Fontanez K.M."/>
            <person name="Lau E."/>
            <person name="Stewart F.J."/>
            <person name="Richardson P.M."/>
            <person name="Barry K.W."/>
            <person name="Saunders E."/>
            <person name="Detter J.C."/>
            <person name="Wu D."/>
            <person name="Eisen J.A."/>
            <person name="Cavanaugh C.M."/>
        </authorList>
    </citation>
    <scope>NUCLEOTIDE SEQUENCE [LARGE SCALE GENOMIC DNA]</scope>
    <source>
        <strain evidence="5 6">Cm</strain>
    </source>
</reference>
<keyword evidence="1" id="KW-0436">Ligase</keyword>
<gene>
    <name evidence="5" type="ordered locus">Rmag_0148</name>
</gene>
<dbReference type="AlphaFoldDB" id="A1AVI5"/>
<dbReference type="InterPro" id="IPR006195">
    <property type="entry name" value="aa-tRNA-synth_II"/>
</dbReference>
<dbReference type="KEGG" id="rma:Rmag_0148"/>
<dbReference type="PROSITE" id="PS50862">
    <property type="entry name" value="AA_TRNA_LIGASE_II"/>
    <property type="match status" value="1"/>
</dbReference>
<dbReference type="GO" id="GO:0004824">
    <property type="term" value="F:lysine-tRNA ligase activity"/>
    <property type="evidence" value="ECO:0007669"/>
    <property type="project" value="InterPro"/>
</dbReference>
<dbReference type="GO" id="GO:0005829">
    <property type="term" value="C:cytosol"/>
    <property type="evidence" value="ECO:0007669"/>
    <property type="project" value="TreeGrafter"/>
</dbReference>
<dbReference type="EMBL" id="CP000488">
    <property type="protein sequence ID" value="ABL01942.1"/>
    <property type="molecule type" value="Genomic_DNA"/>
</dbReference>
<dbReference type="PANTHER" id="PTHR42918">
    <property type="entry name" value="LYSYL-TRNA SYNTHETASE"/>
    <property type="match status" value="1"/>
</dbReference>
<feature type="domain" description="Aminoacyl-transfer RNA synthetases class-II family profile" evidence="4">
    <location>
        <begin position="10"/>
        <end position="293"/>
    </location>
</feature>
<accession>A1AVI5</accession>
<dbReference type="STRING" id="413404.Rmag_0148"/>
<dbReference type="Pfam" id="PF00152">
    <property type="entry name" value="tRNA-synt_2"/>
    <property type="match status" value="1"/>
</dbReference>
<protein>
    <submittedName>
        <fullName evidence="5">tRNA synthetase, class II (D, K and N)</fullName>
    </submittedName>
</protein>
<sequence>MQGNIALIKRQRVIQKIRQFFEQQAVLEVQTPTLINTPTSDAYIDSISLSVNANIGMQNTQYLHTSPELEMKKLLVQGSGDIYQICQVFRDNEYGEHNSNEFTLLEYYRLGFDINQLMADMVNLLQTLGIQDKVHQLSYAQVFSQYADIDVLNTDFDVLKVIASKLGLSTDFAWIEELQMLLFVHLVEPKLKNIPLCFIYDYPKSQSAFAKVKNQVAHRFELYLNGIEVANGYDELQTKDEYQQVFTCETIKRKQLGKPISQIGVSFLSKLNKSLPQCSGVAIGINRLLTQIS</sequence>
<evidence type="ECO:0000256" key="3">
    <source>
        <dbReference type="ARBA" id="ARBA00022840"/>
    </source>
</evidence>
<dbReference type="PANTHER" id="PTHR42918:SF6">
    <property type="entry name" value="ELONGATION FACTOR P--(R)-BETA-LYSINE LIGASE"/>
    <property type="match status" value="1"/>
</dbReference>
<dbReference type="HOGENOM" id="CLU_008255_1_1_6"/>
<dbReference type="InterPro" id="IPR004364">
    <property type="entry name" value="Aa-tRNA-synt_II"/>
</dbReference>
<dbReference type="eggNOG" id="COG2269">
    <property type="taxonomic scope" value="Bacteria"/>
</dbReference>
<dbReference type="Gene3D" id="3.30.930.10">
    <property type="entry name" value="Bira Bifunctional Protein, Domain 2"/>
    <property type="match status" value="1"/>
</dbReference>
<organism evidence="5 6">
    <name type="scientific">Ruthia magnifica subsp. Calyptogena magnifica</name>
    <dbReference type="NCBI Taxonomy" id="413404"/>
    <lineage>
        <taxon>Bacteria</taxon>
        <taxon>Pseudomonadati</taxon>
        <taxon>Pseudomonadota</taxon>
        <taxon>Gammaproteobacteria</taxon>
        <taxon>Candidatus Pseudothioglobaceae</taxon>
        <taxon>Candidatus Ruthturnera</taxon>
    </lineage>
</organism>
<keyword evidence="6" id="KW-1185">Reference proteome</keyword>
<dbReference type="SUPFAM" id="SSF55681">
    <property type="entry name" value="Class II aaRS and biotin synthetases"/>
    <property type="match status" value="1"/>
</dbReference>
<dbReference type="NCBIfam" id="NF006828">
    <property type="entry name" value="PRK09350.1"/>
    <property type="match status" value="1"/>
</dbReference>
<dbReference type="RefSeq" id="WP_011737568.1">
    <property type="nucleotide sequence ID" value="NC_008610.1"/>
</dbReference>
<evidence type="ECO:0000259" key="4">
    <source>
        <dbReference type="PROSITE" id="PS50862"/>
    </source>
</evidence>
<dbReference type="GO" id="GO:0005524">
    <property type="term" value="F:ATP binding"/>
    <property type="evidence" value="ECO:0007669"/>
    <property type="project" value="UniProtKB-KW"/>
</dbReference>
<evidence type="ECO:0000256" key="1">
    <source>
        <dbReference type="ARBA" id="ARBA00022598"/>
    </source>
</evidence>
<dbReference type="NCBIfam" id="TIGR00462">
    <property type="entry name" value="genX"/>
    <property type="match status" value="1"/>
</dbReference>
<dbReference type="InterPro" id="IPR045864">
    <property type="entry name" value="aa-tRNA-synth_II/BPL/LPL"/>
</dbReference>
<proteinExistence type="predicted"/>